<comment type="caution">
    <text evidence="1">The sequence shown here is derived from an EMBL/GenBank/DDBJ whole genome shotgun (WGS) entry which is preliminary data.</text>
</comment>
<name>A0ACC0XDL7_9ROSI</name>
<sequence>MTGHDYGDKKIKCEKGECRKIKGTVVLMKKNALDFNDLHAGILDGIHELVGKRISLQLVSAVNTDSSPTASNGGDGKTYLPSETPAPLHYYREQELLNVRGDGTGELQEWDRVYDCAYYDDLGDPDNDKARPVLGGSTEYPYPRRGRTGRPPAKTDPSSESRLPLLMSLNIYVPRDERFDHLKTSDILGYALKSISQFTDPALESVFDSTPKEFDSLAEEIFPTNEDNLFEFPTPQVIQEDRSAWRTDEEFAREMLAGMNAVIIRCLEEFPPRSKLNPELYGNQGSTITKQQREHKLSGLTLEKILINAGGVLESTVFPAKYAMELSSAIYKNWTFPEEALPEDLKNRVMAVEDPNSPHGLRLLIEDYPYAVDGLDIWFAIKNWELREEGHGDKKNEPRWPKMQNRQELIETCTIIIWIASALRAAVKFGQYLYAGFLPNRPTISRRFMPEKGTSDCDELESNPDKVFLKTITAQLQTLLGIALIEILSRHSTDEVYLGKRDTP</sequence>
<gene>
    <name evidence="1" type="ORF">Pint_19858</name>
</gene>
<evidence type="ECO:0000313" key="1">
    <source>
        <dbReference type="EMBL" id="KAJ0014666.1"/>
    </source>
</evidence>
<proteinExistence type="predicted"/>
<dbReference type="Proteomes" id="UP001163603">
    <property type="component" value="Chromosome 13"/>
</dbReference>
<protein>
    <submittedName>
        <fullName evidence="1">Uncharacterized protein</fullName>
    </submittedName>
</protein>
<evidence type="ECO:0000313" key="2">
    <source>
        <dbReference type="Proteomes" id="UP001163603"/>
    </source>
</evidence>
<organism evidence="1 2">
    <name type="scientific">Pistacia integerrima</name>
    <dbReference type="NCBI Taxonomy" id="434235"/>
    <lineage>
        <taxon>Eukaryota</taxon>
        <taxon>Viridiplantae</taxon>
        <taxon>Streptophyta</taxon>
        <taxon>Embryophyta</taxon>
        <taxon>Tracheophyta</taxon>
        <taxon>Spermatophyta</taxon>
        <taxon>Magnoliopsida</taxon>
        <taxon>eudicotyledons</taxon>
        <taxon>Gunneridae</taxon>
        <taxon>Pentapetalae</taxon>
        <taxon>rosids</taxon>
        <taxon>malvids</taxon>
        <taxon>Sapindales</taxon>
        <taxon>Anacardiaceae</taxon>
        <taxon>Pistacia</taxon>
    </lineage>
</organism>
<dbReference type="EMBL" id="CM047748">
    <property type="protein sequence ID" value="KAJ0014666.1"/>
    <property type="molecule type" value="Genomic_DNA"/>
</dbReference>
<accession>A0ACC0XDL7</accession>
<keyword evidence="2" id="KW-1185">Reference proteome</keyword>
<reference evidence="2" key="1">
    <citation type="journal article" date="2023" name="G3 (Bethesda)">
        <title>Genome assembly and association tests identify interacting loci associated with vigor, precocity, and sex in interspecific pistachio rootstocks.</title>
        <authorList>
            <person name="Palmer W."/>
            <person name="Jacygrad E."/>
            <person name="Sagayaradj S."/>
            <person name="Cavanaugh K."/>
            <person name="Han R."/>
            <person name="Bertier L."/>
            <person name="Beede B."/>
            <person name="Kafkas S."/>
            <person name="Golino D."/>
            <person name="Preece J."/>
            <person name="Michelmore R."/>
        </authorList>
    </citation>
    <scope>NUCLEOTIDE SEQUENCE [LARGE SCALE GENOMIC DNA]</scope>
</reference>